<feature type="region of interest" description="Disordered" evidence="1">
    <location>
        <begin position="305"/>
        <end position="327"/>
    </location>
</feature>
<dbReference type="Proteomes" id="UP000700334">
    <property type="component" value="Unassembled WGS sequence"/>
</dbReference>
<evidence type="ECO:0000313" key="5">
    <source>
        <dbReference type="Proteomes" id="UP000700334"/>
    </source>
</evidence>
<dbReference type="InterPro" id="IPR032675">
    <property type="entry name" value="LRR_dom_sf"/>
</dbReference>
<dbReference type="PANTHER" id="PTHR20878">
    <property type="entry name" value="LEUCINE-RICH REPEAT CONTAINING PROTEIN 25"/>
    <property type="match status" value="1"/>
</dbReference>
<accession>A0A8J6AF33</accession>
<dbReference type="OrthoDB" id="9835318at2759"/>
<dbReference type="InterPro" id="IPR039243">
    <property type="entry name" value="LRRC25"/>
</dbReference>
<proteinExistence type="predicted"/>
<keyword evidence="2" id="KW-0812">Transmembrane</keyword>
<evidence type="ECO:0000256" key="3">
    <source>
        <dbReference type="SAM" id="SignalP"/>
    </source>
</evidence>
<dbReference type="Gene3D" id="3.80.10.10">
    <property type="entry name" value="Ribonuclease Inhibitor"/>
    <property type="match status" value="1"/>
</dbReference>
<organism evidence="4 5">
    <name type="scientific">Galemys pyrenaicus</name>
    <name type="common">Iberian desman</name>
    <name type="synonym">Pyrenean desman</name>
    <dbReference type="NCBI Taxonomy" id="202257"/>
    <lineage>
        <taxon>Eukaryota</taxon>
        <taxon>Metazoa</taxon>
        <taxon>Chordata</taxon>
        <taxon>Craniata</taxon>
        <taxon>Vertebrata</taxon>
        <taxon>Euteleostomi</taxon>
        <taxon>Mammalia</taxon>
        <taxon>Eutheria</taxon>
        <taxon>Laurasiatheria</taxon>
        <taxon>Eulipotyphla</taxon>
        <taxon>Talpidae</taxon>
        <taxon>Galemys</taxon>
    </lineage>
</organism>
<reference evidence="4" key="1">
    <citation type="journal article" date="2021" name="Evol. Appl.">
        <title>The genome of the Pyrenean desman and the effects of bottlenecks and inbreeding on the genomic landscape of an endangered species.</title>
        <authorList>
            <person name="Escoda L."/>
            <person name="Castresana J."/>
        </authorList>
    </citation>
    <scope>NUCLEOTIDE SEQUENCE</scope>
    <source>
        <strain evidence="4">IBE-C5619</strain>
    </source>
</reference>
<keyword evidence="2" id="KW-1133">Transmembrane helix</keyword>
<keyword evidence="3" id="KW-0732">Signal</keyword>
<feature type="compositionally biased region" description="Polar residues" evidence="1">
    <location>
        <begin position="210"/>
        <end position="220"/>
    </location>
</feature>
<sequence>MGDALAWVLLLPLLLQTPGSRGLSCNVSVEPVNWTRQFSDTCLNFSGKSLRQLPDEHLQARDLELLDLSGNSLQQLPWSFFEQLDKLTFLDVTNNLLDHMDSKLATRCDLRLQADCRCGLQGWYELRQKNCSDHLECLDRTAHTWHNLSTFHCPPGLSRKATGALAAGGSLILALAIAGPVLFWRLRGRRAPSDPVQGKAWTAHDAPQAGTRQPRYSHQGFSPKPPATTLPSPSSPDYENMFQGQPTAGHQVRAARSRHVALSPPVPSVCSHRPHTPDDDCYMNYEAREQDSQPVYCNLQTLGQAPQGRTLPDQTSLDEEEYVIPGR</sequence>
<dbReference type="InterPro" id="IPR001611">
    <property type="entry name" value="Leu-rich_rpt"/>
</dbReference>
<feature type="chain" id="PRO_5035287678" evidence="3">
    <location>
        <begin position="23"/>
        <end position="327"/>
    </location>
</feature>
<protein>
    <submittedName>
        <fullName evidence="4">Leucine-rich repeat-containing protein 25</fullName>
    </submittedName>
</protein>
<dbReference type="Pfam" id="PF13855">
    <property type="entry name" value="LRR_8"/>
    <property type="match status" value="1"/>
</dbReference>
<evidence type="ECO:0000256" key="1">
    <source>
        <dbReference type="SAM" id="MobiDB-lite"/>
    </source>
</evidence>
<feature type="compositionally biased region" description="Acidic residues" evidence="1">
    <location>
        <begin position="316"/>
        <end position="327"/>
    </location>
</feature>
<evidence type="ECO:0000313" key="4">
    <source>
        <dbReference type="EMBL" id="KAG8517200.1"/>
    </source>
</evidence>
<dbReference type="SUPFAM" id="SSF52058">
    <property type="entry name" value="L domain-like"/>
    <property type="match status" value="1"/>
</dbReference>
<dbReference type="PANTHER" id="PTHR20878:SF0">
    <property type="entry name" value="LEUCINE-RICH REPEAT-CONTAINING PROTEIN 25"/>
    <property type="match status" value="1"/>
</dbReference>
<dbReference type="AlphaFoldDB" id="A0A8J6AF33"/>
<feature type="region of interest" description="Disordered" evidence="1">
    <location>
        <begin position="191"/>
        <end position="240"/>
    </location>
</feature>
<gene>
    <name evidence="4" type="ORF">J0S82_009142</name>
</gene>
<feature type="signal peptide" evidence="3">
    <location>
        <begin position="1"/>
        <end position="22"/>
    </location>
</feature>
<name>A0A8J6AF33_GALPY</name>
<feature type="transmembrane region" description="Helical" evidence="2">
    <location>
        <begin position="163"/>
        <end position="184"/>
    </location>
</feature>
<evidence type="ECO:0000256" key="2">
    <source>
        <dbReference type="SAM" id="Phobius"/>
    </source>
</evidence>
<dbReference type="EMBL" id="JAGFMF010011659">
    <property type="protein sequence ID" value="KAG8517200.1"/>
    <property type="molecule type" value="Genomic_DNA"/>
</dbReference>
<keyword evidence="5" id="KW-1185">Reference proteome</keyword>
<keyword evidence="2" id="KW-0472">Membrane</keyword>
<comment type="caution">
    <text evidence="4">The sequence shown here is derived from an EMBL/GenBank/DDBJ whole genome shotgun (WGS) entry which is preliminary data.</text>
</comment>